<dbReference type="EMBL" id="KV448259">
    <property type="protein sequence ID" value="OAX39179.1"/>
    <property type="molecule type" value="Genomic_DNA"/>
</dbReference>
<dbReference type="AlphaFoldDB" id="A0A1B7N2T8"/>
<gene>
    <name evidence="1" type="ORF">K503DRAFT_799840</name>
</gene>
<sequence length="51" mass="5690">MAANVQDVIMLIGDSITQNGWEQGGFAQLLAERYVRKLDVLNRGFSGYQTD</sequence>
<keyword evidence="2" id="KW-1185">Reference proteome</keyword>
<evidence type="ECO:0008006" key="3">
    <source>
        <dbReference type="Google" id="ProtNLM"/>
    </source>
</evidence>
<accession>A0A1B7N2T8</accession>
<dbReference type="SUPFAM" id="SSF52266">
    <property type="entry name" value="SGNH hydrolase"/>
    <property type="match status" value="1"/>
</dbReference>
<dbReference type="InterPro" id="IPR036514">
    <property type="entry name" value="SGNH_hydro_sf"/>
</dbReference>
<protein>
    <recommendedName>
        <fullName evidence="3">SGNH hydrolase-type esterase domain-containing protein</fullName>
    </recommendedName>
</protein>
<dbReference type="PANTHER" id="PTHR14209">
    <property type="entry name" value="ISOAMYL ACETATE-HYDROLYZING ESTERASE 1"/>
    <property type="match status" value="1"/>
</dbReference>
<dbReference type="Gene3D" id="3.40.50.1110">
    <property type="entry name" value="SGNH hydrolase"/>
    <property type="match status" value="1"/>
</dbReference>
<organism evidence="1 2">
    <name type="scientific">Rhizopogon vinicolor AM-OR11-026</name>
    <dbReference type="NCBI Taxonomy" id="1314800"/>
    <lineage>
        <taxon>Eukaryota</taxon>
        <taxon>Fungi</taxon>
        <taxon>Dikarya</taxon>
        <taxon>Basidiomycota</taxon>
        <taxon>Agaricomycotina</taxon>
        <taxon>Agaricomycetes</taxon>
        <taxon>Agaricomycetidae</taxon>
        <taxon>Boletales</taxon>
        <taxon>Suillineae</taxon>
        <taxon>Rhizopogonaceae</taxon>
        <taxon>Rhizopogon</taxon>
    </lineage>
</organism>
<evidence type="ECO:0000313" key="1">
    <source>
        <dbReference type="EMBL" id="OAX39179.1"/>
    </source>
</evidence>
<proteinExistence type="predicted"/>
<dbReference type="InterPro" id="IPR045136">
    <property type="entry name" value="Iah1-like"/>
</dbReference>
<name>A0A1B7N2T8_9AGAM</name>
<dbReference type="InParanoid" id="A0A1B7N2T8"/>
<dbReference type="Proteomes" id="UP000092154">
    <property type="component" value="Unassembled WGS sequence"/>
</dbReference>
<dbReference type="OrthoDB" id="671439at2759"/>
<evidence type="ECO:0000313" key="2">
    <source>
        <dbReference type="Proteomes" id="UP000092154"/>
    </source>
</evidence>
<dbReference type="STRING" id="1314800.A0A1B7N2T8"/>
<dbReference type="PANTHER" id="PTHR14209:SF19">
    <property type="entry name" value="ISOAMYL ACETATE-HYDROLYZING ESTERASE 1 HOMOLOG"/>
    <property type="match status" value="1"/>
</dbReference>
<reference evidence="1 2" key="1">
    <citation type="submission" date="2016-06" db="EMBL/GenBank/DDBJ databases">
        <title>Comparative genomics of the ectomycorrhizal sister species Rhizopogon vinicolor and Rhizopogon vesiculosus (Basidiomycota: Boletales) reveals a divergence of the mating type B locus.</title>
        <authorList>
            <consortium name="DOE Joint Genome Institute"/>
            <person name="Mujic A.B."/>
            <person name="Kuo A."/>
            <person name="Tritt A."/>
            <person name="Lipzen A."/>
            <person name="Chen C."/>
            <person name="Johnson J."/>
            <person name="Sharma A."/>
            <person name="Barry K."/>
            <person name="Grigoriev I.V."/>
            <person name="Spatafora J.W."/>
        </authorList>
    </citation>
    <scope>NUCLEOTIDE SEQUENCE [LARGE SCALE GENOMIC DNA]</scope>
    <source>
        <strain evidence="1 2">AM-OR11-026</strain>
    </source>
</reference>